<comment type="caution">
    <text evidence="2">The sequence shown here is derived from an EMBL/GenBank/DDBJ whole genome shotgun (WGS) entry which is preliminary data.</text>
</comment>
<organism evidence="2 3">
    <name type="scientific">Blastopirellula retiformator</name>
    <dbReference type="NCBI Taxonomy" id="2527970"/>
    <lineage>
        <taxon>Bacteria</taxon>
        <taxon>Pseudomonadati</taxon>
        <taxon>Planctomycetota</taxon>
        <taxon>Planctomycetia</taxon>
        <taxon>Pirellulales</taxon>
        <taxon>Pirellulaceae</taxon>
        <taxon>Blastopirellula</taxon>
    </lineage>
</organism>
<keyword evidence="1" id="KW-0472">Membrane</keyword>
<evidence type="ECO:0000313" key="2">
    <source>
        <dbReference type="EMBL" id="TWT31409.1"/>
    </source>
</evidence>
<keyword evidence="3" id="KW-1185">Reference proteome</keyword>
<dbReference type="EMBL" id="SJPF01000004">
    <property type="protein sequence ID" value="TWT31409.1"/>
    <property type="molecule type" value="Genomic_DNA"/>
</dbReference>
<sequence>MPLKSLLLMIGAGWIMLGSLALGPGLIVYPLAWTVVAVGFWLLHRMVGDQISGVSVEAVPVKAAPPQTGASGSASSASTA</sequence>
<evidence type="ECO:0000256" key="1">
    <source>
        <dbReference type="SAM" id="Phobius"/>
    </source>
</evidence>
<accession>A0A5C5UZZ5</accession>
<feature type="transmembrane region" description="Helical" evidence="1">
    <location>
        <begin position="12"/>
        <end position="43"/>
    </location>
</feature>
<keyword evidence="1" id="KW-0812">Transmembrane</keyword>
<gene>
    <name evidence="2" type="ORF">Enr8_33300</name>
</gene>
<dbReference type="Proteomes" id="UP000318878">
    <property type="component" value="Unassembled WGS sequence"/>
</dbReference>
<dbReference type="RefSeq" id="WP_146433516.1">
    <property type="nucleotide sequence ID" value="NZ_SJPF01000004.1"/>
</dbReference>
<protein>
    <submittedName>
        <fullName evidence="2">Uncharacterized protein</fullName>
    </submittedName>
</protein>
<proteinExistence type="predicted"/>
<dbReference type="OrthoDB" id="290947at2"/>
<reference evidence="2 3" key="1">
    <citation type="submission" date="2019-02" db="EMBL/GenBank/DDBJ databases">
        <title>Deep-cultivation of Planctomycetes and their phenomic and genomic characterization uncovers novel biology.</title>
        <authorList>
            <person name="Wiegand S."/>
            <person name="Jogler M."/>
            <person name="Boedeker C."/>
            <person name="Pinto D."/>
            <person name="Vollmers J."/>
            <person name="Rivas-Marin E."/>
            <person name="Kohn T."/>
            <person name="Peeters S.H."/>
            <person name="Heuer A."/>
            <person name="Rast P."/>
            <person name="Oberbeckmann S."/>
            <person name="Bunk B."/>
            <person name="Jeske O."/>
            <person name="Meyerdierks A."/>
            <person name="Storesund J.E."/>
            <person name="Kallscheuer N."/>
            <person name="Luecker S."/>
            <person name="Lage O.M."/>
            <person name="Pohl T."/>
            <person name="Merkel B.J."/>
            <person name="Hornburger P."/>
            <person name="Mueller R.-W."/>
            <person name="Bruemmer F."/>
            <person name="Labrenz M."/>
            <person name="Spormann A.M."/>
            <person name="Op Den Camp H."/>
            <person name="Overmann J."/>
            <person name="Amann R."/>
            <person name="Jetten M.S.M."/>
            <person name="Mascher T."/>
            <person name="Medema M.H."/>
            <person name="Devos D.P."/>
            <person name="Kaster A.-K."/>
            <person name="Ovreas L."/>
            <person name="Rohde M."/>
            <person name="Galperin M.Y."/>
            <person name="Jogler C."/>
        </authorList>
    </citation>
    <scope>NUCLEOTIDE SEQUENCE [LARGE SCALE GENOMIC DNA]</scope>
    <source>
        <strain evidence="2 3">Enr8</strain>
    </source>
</reference>
<evidence type="ECO:0000313" key="3">
    <source>
        <dbReference type="Proteomes" id="UP000318878"/>
    </source>
</evidence>
<name>A0A5C5UZZ5_9BACT</name>
<keyword evidence="1" id="KW-1133">Transmembrane helix</keyword>
<dbReference type="AlphaFoldDB" id="A0A5C5UZZ5"/>